<name>A0A939K5H6_9BACT</name>
<organism evidence="1 2">
    <name type="scientific">Fibrella rubiginis</name>
    <dbReference type="NCBI Taxonomy" id="2817060"/>
    <lineage>
        <taxon>Bacteria</taxon>
        <taxon>Pseudomonadati</taxon>
        <taxon>Bacteroidota</taxon>
        <taxon>Cytophagia</taxon>
        <taxon>Cytophagales</taxon>
        <taxon>Spirosomataceae</taxon>
        <taxon>Fibrella</taxon>
    </lineage>
</organism>
<dbReference type="AlphaFoldDB" id="A0A939K5H6"/>
<evidence type="ECO:0000313" key="2">
    <source>
        <dbReference type="Proteomes" id="UP000664034"/>
    </source>
</evidence>
<keyword evidence="2" id="KW-1185">Reference proteome</keyword>
<dbReference type="Proteomes" id="UP000664034">
    <property type="component" value="Unassembled WGS sequence"/>
</dbReference>
<gene>
    <name evidence="1" type="ORF">J2I47_07965</name>
</gene>
<protein>
    <submittedName>
        <fullName evidence="1">Uncharacterized protein</fullName>
    </submittedName>
</protein>
<proteinExistence type="predicted"/>
<evidence type="ECO:0000313" key="1">
    <source>
        <dbReference type="EMBL" id="MBO0936475.1"/>
    </source>
</evidence>
<dbReference type="EMBL" id="JAFMYV010000003">
    <property type="protein sequence ID" value="MBO0936475.1"/>
    <property type="molecule type" value="Genomic_DNA"/>
</dbReference>
<accession>A0A939K5H6</accession>
<reference evidence="1" key="1">
    <citation type="submission" date="2021-03" db="EMBL/GenBank/DDBJ databases">
        <title>Fibrella sp. HMF5335 genome sequencing and assembly.</title>
        <authorList>
            <person name="Kang H."/>
            <person name="Kim H."/>
            <person name="Bae S."/>
            <person name="Joh K."/>
        </authorList>
    </citation>
    <scope>NUCLEOTIDE SEQUENCE</scope>
    <source>
        <strain evidence="1">HMF5335</strain>
    </source>
</reference>
<sequence>MNDASNLIETKLGGSTAVKQWIVSPTGDLTYEPRAYTITADRLNEEDWFLHMMTKGWCDMSEFVPTYFKALQNADVQTVLIRSHY</sequence>
<comment type="caution">
    <text evidence="1">The sequence shown here is derived from an EMBL/GenBank/DDBJ whole genome shotgun (WGS) entry which is preliminary data.</text>
</comment>
<dbReference type="RefSeq" id="WP_207364036.1">
    <property type="nucleotide sequence ID" value="NZ_JAFMYV010000003.1"/>
</dbReference>